<organism evidence="1 2">
    <name type="scientific">Hathewaya limosa</name>
    <name type="common">Clostridium limosum</name>
    <dbReference type="NCBI Taxonomy" id="1536"/>
    <lineage>
        <taxon>Bacteria</taxon>
        <taxon>Bacillati</taxon>
        <taxon>Bacillota</taxon>
        <taxon>Clostridia</taxon>
        <taxon>Eubacteriales</taxon>
        <taxon>Clostridiaceae</taxon>
        <taxon>Hathewaya</taxon>
    </lineage>
</organism>
<comment type="caution">
    <text evidence="1">The sequence shown here is derived from an EMBL/GenBank/DDBJ whole genome shotgun (WGS) entry which is preliminary data.</text>
</comment>
<dbReference type="InterPro" id="IPR025449">
    <property type="entry name" value="JetB"/>
</dbReference>
<reference evidence="1 2" key="1">
    <citation type="submission" date="2023-07" db="EMBL/GenBank/DDBJ databases">
        <title>Genomic Encyclopedia of Type Strains, Phase IV (KMG-IV): sequencing the most valuable type-strain genomes for metagenomic binning, comparative biology and taxonomic classification.</title>
        <authorList>
            <person name="Goeker M."/>
        </authorList>
    </citation>
    <scope>NUCLEOTIDE SEQUENCE [LARGE SCALE GENOMIC DNA]</scope>
    <source>
        <strain evidence="1 2">DSM 1400</strain>
    </source>
</reference>
<sequence length="204" mass="24105">MKVEQFNIRNKESFKKVCNKLLSVCFICKKKEETKGDYYFIESNLEALNEYLSLLDYEIELNKTIGVAQLVNKNNSNKVNLKLIDSILLLILRILYYEKMEELSLTEDIMVQVSEIQEKFIALEFQDKIIDKTKLLDSLRVLKRYNIVQNLDSNMTLGDSRIIIYPSILMALRMEDITKVYEKLNTYKRKEIKEDEEVNSDEAY</sequence>
<dbReference type="Proteomes" id="UP001224418">
    <property type="component" value="Unassembled WGS sequence"/>
</dbReference>
<proteinExistence type="predicted"/>
<evidence type="ECO:0008006" key="3">
    <source>
        <dbReference type="Google" id="ProtNLM"/>
    </source>
</evidence>
<accession>A0ABU0JP62</accession>
<protein>
    <recommendedName>
        <fullName evidence="3">DUF4194 domain-containing protein</fullName>
    </recommendedName>
</protein>
<dbReference type="RefSeq" id="WP_307355065.1">
    <property type="nucleotide sequence ID" value="NZ_BAAACJ010000025.1"/>
</dbReference>
<dbReference type="EMBL" id="JAUSWN010000003">
    <property type="protein sequence ID" value="MDQ0478880.1"/>
    <property type="molecule type" value="Genomic_DNA"/>
</dbReference>
<name>A0ABU0JP62_HATLI</name>
<evidence type="ECO:0000313" key="1">
    <source>
        <dbReference type="EMBL" id="MDQ0478880.1"/>
    </source>
</evidence>
<evidence type="ECO:0000313" key="2">
    <source>
        <dbReference type="Proteomes" id="UP001224418"/>
    </source>
</evidence>
<dbReference type="Pfam" id="PF13835">
    <property type="entry name" value="DUF4194"/>
    <property type="match status" value="1"/>
</dbReference>
<keyword evidence="2" id="KW-1185">Reference proteome</keyword>
<gene>
    <name evidence="1" type="ORF">QOZ93_000608</name>
</gene>